<evidence type="ECO:0000313" key="3">
    <source>
        <dbReference type="Proteomes" id="UP000054251"/>
    </source>
</evidence>
<sequence>MISAFSFRIPKPLLVLIIPLNLVLIFGIIVYIAEIPTSDYVDRDMINLGFRQLTEKFDFGYLNQNVSDSDLQNVDTYSKYGYKIRPNNVKFKFVNPKIR</sequence>
<keyword evidence="1" id="KW-0812">Transmembrane</keyword>
<evidence type="ECO:0000313" key="2">
    <source>
        <dbReference type="EMBL" id="KSA00149.1"/>
    </source>
</evidence>
<keyword evidence="1" id="KW-1133">Transmembrane helix</keyword>
<accession>A0A0V1PVR9</accession>
<proteinExistence type="predicted"/>
<dbReference type="RefSeq" id="XP_015466251.1">
    <property type="nucleotide sequence ID" value="XM_015612937.1"/>
</dbReference>
<comment type="caution">
    <text evidence="2">The sequence shown here is derived from an EMBL/GenBank/DDBJ whole genome shotgun (WGS) entry which is preliminary data.</text>
</comment>
<name>A0A0V1PVR9_9ASCO</name>
<keyword evidence="3" id="KW-1185">Reference proteome</keyword>
<gene>
    <name evidence="2" type="ORF">AC631_04108</name>
</gene>
<reference evidence="2 3" key="1">
    <citation type="submission" date="2015-11" db="EMBL/GenBank/DDBJ databases">
        <title>The genome of Debaryomyces fabryi.</title>
        <authorList>
            <person name="Tafer H."/>
            <person name="Lopandic K."/>
        </authorList>
    </citation>
    <scope>NUCLEOTIDE SEQUENCE [LARGE SCALE GENOMIC DNA]</scope>
    <source>
        <strain evidence="2 3">CBS 789</strain>
    </source>
</reference>
<feature type="transmembrane region" description="Helical" evidence="1">
    <location>
        <begin position="12"/>
        <end position="33"/>
    </location>
</feature>
<protein>
    <submittedName>
        <fullName evidence="2">Uncharacterized protein</fullName>
    </submittedName>
</protein>
<dbReference type="Proteomes" id="UP000054251">
    <property type="component" value="Unassembled WGS sequence"/>
</dbReference>
<dbReference type="AlphaFoldDB" id="A0A0V1PVR9"/>
<keyword evidence="1" id="KW-0472">Membrane</keyword>
<dbReference type="EMBL" id="LMYN01000101">
    <property type="protein sequence ID" value="KSA00149.1"/>
    <property type="molecule type" value="Genomic_DNA"/>
</dbReference>
<organism evidence="2 3">
    <name type="scientific">Debaryomyces fabryi</name>
    <dbReference type="NCBI Taxonomy" id="58627"/>
    <lineage>
        <taxon>Eukaryota</taxon>
        <taxon>Fungi</taxon>
        <taxon>Dikarya</taxon>
        <taxon>Ascomycota</taxon>
        <taxon>Saccharomycotina</taxon>
        <taxon>Pichiomycetes</taxon>
        <taxon>Debaryomycetaceae</taxon>
        <taxon>Debaryomyces</taxon>
    </lineage>
</organism>
<evidence type="ECO:0000256" key="1">
    <source>
        <dbReference type="SAM" id="Phobius"/>
    </source>
</evidence>
<dbReference type="GeneID" id="26841117"/>